<dbReference type="InterPro" id="IPR003509">
    <property type="entry name" value="UPF0102_YraN-like"/>
</dbReference>
<proteinExistence type="inferred from homology"/>
<evidence type="ECO:0000256" key="2">
    <source>
        <dbReference type="HAMAP-Rule" id="MF_00048"/>
    </source>
</evidence>
<protein>
    <recommendedName>
        <fullName evidence="2">UPF0102 protein GCM10011585_35060</fullName>
    </recommendedName>
</protein>
<dbReference type="InterPro" id="IPR011335">
    <property type="entry name" value="Restrct_endonuc-II-like"/>
</dbReference>
<comment type="caution">
    <text evidence="3">The sequence shown here is derived from an EMBL/GenBank/DDBJ whole genome shotgun (WGS) entry which is preliminary data.</text>
</comment>
<keyword evidence="4" id="KW-1185">Reference proteome</keyword>
<dbReference type="HAMAP" id="MF_00048">
    <property type="entry name" value="UPF0102"/>
    <property type="match status" value="1"/>
</dbReference>
<dbReference type="Pfam" id="PF02021">
    <property type="entry name" value="UPF0102"/>
    <property type="match status" value="1"/>
</dbReference>
<comment type="similarity">
    <text evidence="1 2">Belongs to the UPF0102 family.</text>
</comment>
<dbReference type="SUPFAM" id="SSF52980">
    <property type="entry name" value="Restriction endonuclease-like"/>
    <property type="match status" value="1"/>
</dbReference>
<dbReference type="PANTHER" id="PTHR34039:SF1">
    <property type="entry name" value="UPF0102 PROTEIN YRAN"/>
    <property type="match status" value="1"/>
</dbReference>
<name>A0A917HSA4_9BACT</name>
<gene>
    <name evidence="3" type="ORF">GCM10011585_35060</name>
</gene>
<evidence type="ECO:0000313" key="3">
    <source>
        <dbReference type="EMBL" id="GGG87950.1"/>
    </source>
</evidence>
<evidence type="ECO:0000313" key="4">
    <source>
        <dbReference type="Proteomes" id="UP000647241"/>
    </source>
</evidence>
<dbReference type="GO" id="GO:0003676">
    <property type="term" value="F:nucleic acid binding"/>
    <property type="evidence" value="ECO:0007669"/>
    <property type="project" value="InterPro"/>
</dbReference>
<reference evidence="3" key="2">
    <citation type="submission" date="2020-09" db="EMBL/GenBank/DDBJ databases">
        <authorList>
            <person name="Sun Q."/>
            <person name="Zhou Y."/>
        </authorList>
    </citation>
    <scope>NUCLEOTIDE SEQUENCE</scope>
    <source>
        <strain evidence="3">CGMCC 1.12997</strain>
    </source>
</reference>
<dbReference type="AlphaFoldDB" id="A0A917HSA4"/>
<dbReference type="Gene3D" id="3.40.1350.10">
    <property type="match status" value="1"/>
</dbReference>
<dbReference type="EMBL" id="BMGT01000004">
    <property type="protein sequence ID" value="GGG87950.1"/>
    <property type="molecule type" value="Genomic_DNA"/>
</dbReference>
<evidence type="ECO:0000256" key="1">
    <source>
        <dbReference type="ARBA" id="ARBA00006738"/>
    </source>
</evidence>
<organism evidence="3 4">
    <name type="scientific">Edaphobacter dinghuensis</name>
    <dbReference type="NCBI Taxonomy" id="1560005"/>
    <lineage>
        <taxon>Bacteria</taxon>
        <taxon>Pseudomonadati</taxon>
        <taxon>Acidobacteriota</taxon>
        <taxon>Terriglobia</taxon>
        <taxon>Terriglobales</taxon>
        <taxon>Acidobacteriaceae</taxon>
        <taxon>Edaphobacter</taxon>
    </lineage>
</organism>
<accession>A0A917HSA4</accession>
<dbReference type="Proteomes" id="UP000647241">
    <property type="component" value="Unassembled WGS sequence"/>
</dbReference>
<reference evidence="3" key="1">
    <citation type="journal article" date="2014" name="Int. J. Syst. Evol. Microbiol.">
        <title>Complete genome sequence of Corynebacterium casei LMG S-19264T (=DSM 44701T), isolated from a smear-ripened cheese.</title>
        <authorList>
            <consortium name="US DOE Joint Genome Institute (JGI-PGF)"/>
            <person name="Walter F."/>
            <person name="Albersmeier A."/>
            <person name="Kalinowski J."/>
            <person name="Ruckert C."/>
        </authorList>
    </citation>
    <scope>NUCLEOTIDE SEQUENCE</scope>
    <source>
        <strain evidence="3">CGMCC 1.12997</strain>
    </source>
</reference>
<dbReference type="PANTHER" id="PTHR34039">
    <property type="entry name" value="UPF0102 PROTEIN YRAN"/>
    <property type="match status" value="1"/>
</dbReference>
<sequence>MFKGTRTMRTAIGLDLQVWALRRMDTLNRRFRRTPSTAEHLATGLRGEREALFHLRTLGYTVVARRWKSAKLRGDVDLIGWDEDWLCFIEVKTRTGRDPLAPAEFAVDADKQEMLRKMARAYLRSFPEKLRREVPVRFDIVSVYLQQATVEFDVYKGAFGWE</sequence>
<dbReference type="InterPro" id="IPR011856">
    <property type="entry name" value="tRNA_endonuc-like_dom_sf"/>
</dbReference>